<reference evidence="4 5" key="1">
    <citation type="journal article" date="2013" name="Int. J. Syst. Evol. Microbiol.">
        <title>Description of Streptomonospora sediminis sp. nov. and Streptomonospora nanhaiensis sp. nov., and reclassification of Nocardiopsis arabia Hozzein &amp; Goodfellow 2008 as Streptomonospora arabica comb. nov. and emended description of the genus Streptomonospora.</title>
        <authorList>
            <person name="Zhang D.F."/>
            <person name="Pan H.Q."/>
            <person name="He J."/>
            <person name="Zhang X.M."/>
            <person name="Zhang Y.G."/>
            <person name="Klenk H.P."/>
            <person name="Hu J.C."/>
            <person name="Li W.J."/>
        </authorList>
    </citation>
    <scope>NUCLEOTIDE SEQUENCE [LARGE SCALE GENOMIC DNA]</scope>
    <source>
        <strain evidence="4 5">12A09</strain>
    </source>
</reference>
<evidence type="ECO:0000313" key="4">
    <source>
        <dbReference type="EMBL" id="WAE76813.1"/>
    </source>
</evidence>
<organism evidence="4 5">
    <name type="scientific">Streptomonospora nanhaiensis</name>
    <dbReference type="NCBI Taxonomy" id="1323731"/>
    <lineage>
        <taxon>Bacteria</taxon>
        <taxon>Bacillati</taxon>
        <taxon>Actinomycetota</taxon>
        <taxon>Actinomycetes</taxon>
        <taxon>Streptosporangiales</taxon>
        <taxon>Nocardiopsidaceae</taxon>
        <taxon>Streptomonospora</taxon>
    </lineage>
</organism>
<feature type="region of interest" description="Disordered" evidence="1">
    <location>
        <begin position="546"/>
        <end position="574"/>
    </location>
</feature>
<evidence type="ECO:0000256" key="1">
    <source>
        <dbReference type="SAM" id="MobiDB-lite"/>
    </source>
</evidence>
<keyword evidence="2" id="KW-1133">Transmembrane helix</keyword>
<feature type="signal peptide" evidence="3">
    <location>
        <begin position="1"/>
        <end position="26"/>
    </location>
</feature>
<evidence type="ECO:0000313" key="5">
    <source>
        <dbReference type="Proteomes" id="UP001156498"/>
    </source>
</evidence>
<evidence type="ECO:0000256" key="3">
    <source>
        <dbReference type="SAM" id="SignalP"/>
    </source>
</evidence>
<accession>A0ABY6YXG7</accession>
<sequence length="876" mass="91105">MASATVVMAMTTALLPIPAAHSPALADPEDDGSVEPLVVERITPDAVREDSTLRIAGEVTNTTADSVRDVTVRVRYSRHPFTNRDELDEFASGDGWQPNAPGPDEEVASALPPEASEEYSLSIPVEDLDLSSYGVYPLVVEAVDGDGGVIGSQYTFLPYTGSGGDDVPSVDIAWVWPLMDRPQRADDDTFLSGELHESVRAEGRLGRLLSSGAQVPLDFAAGEEDLVELLGLGEEPEEPPSEEDEATAEETADSVPSEEAAEDGGEGDEEDPGAEGDGGGEDPGAEEEPRPERTEGVPVTWAVDPGTLDDIHRMAAEDHEVLEDLLAVPAEADPVRHGAGPDEAAQVWLREARAVLARDTVVASPYAGADLGALMRNDMGDDAAASLRIGQEAVLRALSFEADGAFAMPPGGLMDDSVYELYAAQGATRFLLGEGAMPPASWMSTTPTAQAPLAAPEEEPVEEPFALVADSGLTDVLSMPSWEPGESALALQRFAAETAMIAGENAGGDRVVVASPDPGWDPSPEFADGVLAASDGLPWLSPEKLDEIEPADADEREDTRRNLDYPDSASEDELSPTYMGLVEDVNNDVRLFNSVLVDDVDPFRPALLRLESVYWREEEALAGATRSLVLDSVQDRMGDVRVIPGEPVTLASQTGTTGVLVANDLEDQAVIVRLSVFSENSERLSIGSYTDFFEIDPGAKTTVYVPLSARVNGRTELTVSLHNSAGEPISTQDTVIPVNATGLGTQALLISGIGLLILVAALAPRALRKWARKQASRSDSEAAGAAEAGGPDGAATGTAADPAAPGDTGGGSGDPAGSVPPGAVATPGETGASGETGETGASASSTGPGEDTEATGAGSPEAGEDAQERDKDGSGK</sequence>
<feature type="chain" id="PRO_5047548681" evidence="3">
    <location>
        <begin position="27"/>
        <end position="876"/>
    </location>
</feature>
<feature type="region of interest" description="Disordered" evidence="1">
    <location>
        <begin position="233"/>
        <end position="304"/>
    </location>
</feature>
<evidence type="ECO:0000256" key="2">
    <source>
        <dbReference type="SAM" id="Phobius"/>
    </source>
</evidence>
<feature type="transmembrane region" description="Helical" evidence="2">
    <location>
        <begin position="747"/>
        <end position="767"/>
    </location>
</feature>
<dbReference type="EMBL" id="CP113264">
    <property type="protein sequence ID" value="WAE76813.1"/>
    <property type="molecule type" value="Genomic_DNA"/>
</dbReference>
<feature type="compositionally biased region" description="Low complexity" evidence="1">
    <location>
        <begin position="781"/>
        <end position="806"/>
    </location>
</feature>
<protein>
    <submittedName>
        <fullName evidence="4">DUF6049 family protein</fullName>
    </submittedName>
</protein>
<dbReference type="Pfam" id="PF19516">
    <property type="entry name" value="DUF6049"/>
    <property type="match status" value="1"/>
</dbReference>
<dbReference type="InterPro" id="IPR046112">
    <property type="entry name" value="DUF6049"/>
</dbReference>
<feature type="compositionally biased region" description="Acidic residues" evidence="1">
    <location>
        <begin position="234"/>
        <end position="252"/>
    </location>
</feature>
<keyword evidence="2" id="KW-0812">Transmembrane</keyword>
<feature type="region of interest" description="Disordered" evidence="1">
    <location>
        <begin position="85"/>
        <end position="115"/>
    </location>
</feature>
<feature type="compositionally biased region" description="Acidic residues" evidence="1">
    <location>
        <begin position="546"/>
        <end position="556"/>
    </location>
</feature>
<dbReference type="Proteomes" id="UP001156498">
    <property type="component" value="Chromosome"/>
</dbReference>
<keyword evidence="3" id="KW-0732">Signal</keyword>
<gene>
    <name evidence="4" type="ORF">OUQ99_31280</name>
</gene>
<keyword evidence="5" id="KW-1185">Reference proteome</keyword>
<keyword evidence="2" id="KW-0472">Membrane</keyword>
<name>A0ABY6YXG7_9ACTN</name>
<feature type="region of interest" description="Disordered" evidence="1">
    <location>
        <begin position="775"/>
        <end position="876"/>
    </location>
</feature>
<feature type="compositionally biased region" description="Basic and acidic residues" evidence="1">
    <location>
        <begin position="866"/>
        <end position="876"/>
    </location>
</feature>
<proteinExistence type="predicted"/>
<feature type="compositionally biased region" description="Low complexity" evidence="1">
    <location>
        <begin position="815"/>
        <end position="849"/>
    </location>
</feature>
<feature type="compositionally biased region" description="Acidic residues" evidence="1">
    <location>
        <begin position="259"/>
        <end position="286"/>
    </location>
</feature>